<dbReference type="GO" id="GO:0006749">
    <property type="term" value="P:glutathione metabolic process"/>
    <property type="evidence" value="ECO:0007669"/>
    <property type="project" value="TreeGrafter"/>
</dbReference>
<organism evidence="1 2">
    <name type="scientific">Smittium culicis</name>
    <dbReference type="NCBI Taxonomy" id="133412"/>
    <lineage>
        <taxon>Eukaryota</taxon>
        <taxon>Fungi</taxon>
        <taxon>Fungi incertae sedis</taxon>
        <taxon>Zoopagomycota</taxon>
        <taxon>Kickxellomycotina</taxon>
        <taxon>Harpellomycetes</taxon>
        <taxon>Harpellales</taxon>
        <taxon>Legeriomycetaceae</taxon>
        <taxon>Smittium</taxon>
    </lineage>
</organism>
<protein>
    <recommendedName>
        <fullName evidence="3">Glutathione transferase</fullName>
    </recommendedName>
</protein>
<proteinExistence type="predicted"/>
<keyword evidence="2" id="KW-1185">Reference proteome</keyword>
<dbReference type="Proteomes" id="UP000187429">
    <property type="component" value="Unassembled WGS sequence"/>
</dbReference>
<dbReference type="SUPFAM" id="SSF52833">
    <property type="entry name" value="Thioredoxin-like"/>
    <property type="match status" value="1"/>
</dbReference>
<accession>A0A1R1YJY8</accession>
<dbReference type="PANTHER" id="PTHR42943">
    <property type="entry name" value="GLUTATHIONE S-TRANSFERASE KAPPA"/>
    <property type="match status" value="1"/>
</dbReference>
<dbReference type="AlphaFoldDB" id="A0A1R1YJY8"/>
<comment type="caution">
    <text evidence="1">The sequence shown here is derived from an EMBL/GenBank/DDBJ whole genome shotgun (WGS) entry which is preliminary data.</text>
</comment>
<evidence type="ECO:0000313" key="1">
    <source>
        <dbReference type="EMBL" id="OMJ27180.1"/>
    </source>
</evidence>
<sequence>MSKVACYFDFNSPYSYLSAVRLYQIHNNSREAPQFLKDQQYSTTDVFHPALKKVSIVPKPIEFGIVLKNMGQTTPPIRPGSGRALYMWSDVQRSLDKMGINAKISVPDGTWWPQKVSLPNRIFYLLYSKEVFSESVKELSASSSFDSSKLSNQAWRDSIFNVSGSKLSDVISTEFLYRVFEKLFVEHKQVNDVNVLKSILDTILQKHNVQDFLGGSSTLINMAKSSNSAKKAVFSSTNEALEKKVFGVPSFVTENNQVFWGNDHLVDAAVYSLELPNQFNSKL</sequence>
<dbReference type="GO" id="GO:0005777">
    <property type="term" value="C:peroxisome"/>
    <property type="evidence" value="ECO:0007669"/>
    <property type="project" value="TreeGrafter"/>
</dbReference>
<dbReference type="InterPro" id="IPR036249">
    <property type="entry name" value="Thioredoxin-like_sf"/>
</dbReference>
<dbReference type="OrthoDB" id="4664297at2759"/>
<name>A0A1R1YJY8_9FUNG</name>
<dbReference type="GO" id="GO:0004364">
    <property type="term" value="F:glutathione transferase activity"/>
    <property type="evidence" value="ECO:0007669"/>
    <property type="project" value="TreeGrafter"/>
</dbReference>
<dbReference type="GO" id="GO:0005739">
    <property type="term" value="C:mitochondrion"/>
    <property type="evidence" value="ECO:0007669"/>
    <property type="project" value="TreeGrafter"/>
</dbReference>
<evidence type="ECO:0000313" key="2">
    <source>
        <dbReference type="Proteomes" id="UP000187429"/>
    </source>
</evidence>
<dbReference type="GO" id="GO:0004602">
    <property type="term" value="F:glutathione peroxidase activity"/>
    <property type="evidence" value="ECO:0007669"/>
    <property type="project" value="TreeGrafter"/>
</dbReference>
<evidence type="ECO:0008006" key="3">
    <source>
        <dbReference type="Google" id="ProtNLM"/>
    </source>
</evidence>
<dbReference type="PANTHER" id="PTHR42943:SF2">
    <property type="entry name" value="GLUTATHIONE S-TRANSFERASE KAPPA 1"/>
    <property type="match status" value="1"/>
</dbReference>
<dbReference type="EMBL" id="LSSM01001127">
    <property type="protein sequence ID" value="OMJ27180.1"/>
    <property type="molecule type" value="Genomic_DNA"/>
</dbReference>
<gene>
    <name evidence="1" type="ORF">AYI69_g3392</name>
</gene>
<reference evidence="2" key="1">
    <citation type="submission" date="2017-01" db="EMBL/GenBank/DDBJ databases">
        <authorList>
            <person name="Wang Y."/>
            <person name="White M."/>
            <person name="Kvist S."/>
            <person name="Moncalvo J.-M."/>
        </authorList>
    </citation>
    <scope>NUCLEOTIDE SEQUENCE [LARGE SCALE GENOMIC DNA]</scope>
    <source>
        <strain evidence="2">ID-206-W2</strain>
    </source>
</reference>
<dbReference type="InterPro" id="IPR051924">
    <property type="entry name" value="GST_Kappa/NadH"/>
</dbReference>
<dbReference type="Gene3D" id="3.40.30.10">
    <property type="entry name" value="Glutaredoxin"/>
    <property type="match status" value="2"/>
</dbReference>